<dbReference type="InterPro" id="IPR050272">
    <property type="entry name" value="Isochorismatase-like_hydrls"/>
</dbReference>
<dbReference type="Pfam" id="PF00857">
    <property type="entry name" value="Isochorismatase"/>
    <property type="match status" value="2"/>
</dbReference>
<protein>
    <recommendedName>
        <fullName evidence="2">Isochorismatase-like domain-containing protein</fullName>
    </recommendedName>
</protein>
<dbReference type="Gene3D" id="3.40.50.850">
    <property type="entry name" value="Isochorismatase-like"/>
    <property type="match status" value="1"/>
</dbReference>
<dbReference type="PANTHER" id="PTHR43540">
    <property type="entry name" value="PEROXYUREIDOACRYLATE/UREIDOACRYLATE AMIDOHYDROLASE-RELATED"/>
    <property type="match status" value="1"/>
</dbReference>
<dbReference type="Proteomes" id="UP001296873">
    <property type="component" value="Unassembled WGS sequence"/>
</dbReference>
<dbReference type="CDD" id="cd00431">
    <property type="entry name" value="cysteine_hydrolases"/>
    <property type="match status" value="1"/>
</dbReference>
<comment type="caution">
    <text evidence="3">The sequence shown here is derived from an EMBL/GenBank/DDBJ whole genome shotgun (WGS) entry which is preliminary data.</text>
</comment>
<keyword evidence="4" id="KW-1185">Reference proteome</keyword>
<feature type="domain" description="Isochorismatase-like" evidence="2">
    <location>
        <begin position="46"/>
        <end position="135"/>
    </location>
</feature>
<dbReference type="SUPFAM" id="SSF52499">
    <property type="entry name" value="Isochorismatase-like hydrolases"/>
    <property type="match status" value="1"/>
</dbReference>
<organism evidence="3 4">
    <name type="scientific">Rhodovibrio sodomensis</name>
    <dbReference type="NCBI Taxonomy" id="1088"/>
    <lineage>
        <taxon>Bacteria</taxon>
        <taxon>Pseudomonadati</taxon>
        <taxon>Pseudomonadota</taxon>
        <taxon>Alphaproteobacteria</taxon>
        <taxon>Rhodospirillales</taxon>
        <taxon>Rhodovibrionaceae</taxon>
        <taxon>Rhodovibrio</taxon>
    </lineage>
</organism>
<keyword evidence="1" id="KW-0378">Hydrolase</keyword>
<name>A0ABS1DHV0_9PROT</name>
<dbReference type="InterPro" id="IPR036380">
    <property type="entry name" value="Isochorismatase-like_sf"/>
</dbReference>
<evidence type="ECO:0000313" key="3">
    <source>
        <dbReference type="EMBL" id="MBK1669868.1"/>
    </source>
</evidence>
<reference evidence="3 4" key="1">
    <citation type="journal article" date="2020" name="Microorganisms">
        <title>Osmotic Adaptation and Compatible Solute Biosynthesis of Phototrophic Bacteria as Revealed from Genome Analyses.</title>
        <authorList>
            <person name="Imhoff J.F."/>
            <person name="Rahn T."/>
            <person name="Kunzel S."/>
            <person name="Keller A."/>
            <person name="Neulinger S.C."/>
        </authorList>
    </citation>
    <scope>NUCLEOTIDE SEQUENCE [LARGE SCALE GENOMIC DNA]</scope>
    <source>
        <strain evidence="3 4">DSM 9895</strain>
    </source>
</reference>
<evidence type="ECO:0000313" key="4">
    <source>
        <dbReference type="Proteomes" id="UP001296873"/>
    </source>
</evidence>
<evidence type="ECO:0000256" key="1">
    <source>
        <dbReference type="ARBA" id="ARBA00022801"/>
    </source>
</evidence>
<dbReference type="EMBL" id="NRRL01000065">
    <property type="protein sequence ID" value="MBK1669868.1"/>
    <property type="molecule type" value="Genomic_DNA"/>
</dbReference>
<dbReference type="PANTHER" id="PTHR43540:SF1">
    <property type="entry name" value="ISOCHORISMATASE HYDROLASE"/>
    <property type="match status" value="1"/>
</dbReference>
<proteinExistence type="predicted"/>
<accession>A0ABS1DHV0</accession>
<evidence type="ECO:0000259" key="2">
    <source>
        <dbReference type="Pfam" id="PF00857"/>
    </source>
</evidence>
<gene>
    <name evidence="3" type="ORF">CKO28_17670</name>
</gene>
<feature type="domain" description="Isochorismatase-like" evidence="2">
    <location>
        <begin position="155"/>
        <end position="223"/>
    </location>
</feature>
<dbReference type="InterPro" id="IPR000868">
    <property type="entry name" value="Isochorismatase-like_dom"/>
</dbReference>
<sequence>MSDHSLVPVAAVCFLVRGLNDSSRLEGRRLPPVMNDYITPQRAHAALLTVDAQRDYIDPDSPVKSAGANHTLEPLRRLVHGVREASLPIFHAVRFYKPDGSNVDLARRRAVEEGMRVLMPGSRGADLIPEVAPESAPRLDPHLLQDGGIQELGRREEVLYKPRWGAFYRTSLEQRLHNIGVNTLIVVGANFATSGRATVLEASERDFRVVMVPEASSGLRDTGANDMARIGVNLMHLDDCLAWTDGRQRPTQAA</sequence>